<dbReference type="EMBL" id="JAEPRD010000211">
    <property type="protein sequence ID" value="KAG2193949.1"/>
    <property type="molecule type" value="Genomic_DNA"/>
</dbReference>
<dbReference type="SUPFAM" id="SSF57756">
    <property type="entry name" value="Retrovirus zinc finger-like domains"/>
    <property type="match status" value="1"/>
</dbReference>
<dbReference type="InterPro" id="IPR001878">
    <property type="entry name" value="Znf_CCHC"/>
</dbReference>
<dbReference type="GO" id="GO:0003676">
    <property type="term" value="F:nucleic acid binding"/>
    <property type="evidence" value="ECO:0007669"/>
    <property type="project" value="InterPro"/>
</dbReference>
<comment type="caution">
    <text evidence="3">The sequence shown here is derived from an EMBL/GenBank/DDBJ whole genome shotgun (WGS) entry which is preliminary data.</text>
</comment>
<evidence type="ECO:0000313" key="4">
    <source>
        <dbReference type="Proteomes" id="UP000603453"/>
    </source>
</evidence>
<dbReference type="InterPro" id="IPR036875">
    <property type="entry name" value="Znf_CCHC_sf"/>
</dbReference>
<protein>
    <recommendedName>
        <fullName evidence="2">CCHC-type domain-containing protein</fullName>
    </recommendedName>
</protein>
<feature type="domain" description="CCHC-type" evidence="2">
    <location>
        <begin position="245"/>
        <end position="261"/>
    </location>
</feature>
<evidence type="ECO:0000313" key="3">
    <source>
        <dbReference type="EMBL" id="KAG2193949.1"/>
    </source>
</evidence>
<keyword evidence="4" id="KW-1185">Reference proteome</keyword>
<dbReference type="Proteomes" id="UP000603453">
    <property type="component" value="Unassembled WGS sequence"/>
</dbReference>
<evidence type="ECO:0000259" key="2">
    <source>
        <dbReference type="SMART" id="SM00343"/>
    </source>
</evidence>
<dbReference type="SMART" id="SM00343">
    <property type="entry name" value="ZnF_C2HC"/>
    <property type="match status" value="2"/>
</dbReference>
<feature type="domain" description="CCHC-type" evidence="2">
    <location>
        <begin position="266"/>
        <end position="282"/>
    </location>
</feature>
<gene>
    <name evidence="3" type="ORF">INT47_003519</name>
</gene>
<feature type="compositionally biased region" description="Polar residues" evidence="1">
    <location>
        <begin position="320"/>
        <end position="331"/>
    </location>
</feature>
<name>A0A8H7QJP8_9FUNG</name>
<feature type="region of interest" description="Disordered" evidence="1">
    <location>
        <begin position="312"/>
        <end position="331"/>
    </location>
</feature>
<dbReference type="OrthoDB" id="2280262at2759"/>
<reference evidence="3" key="1">
    <citation type="submission" date="2020-12" db="EMBL/GenBank/DDBJ databases">
        <title>Metabolic potential, ecology and presence of endohyphal bacteria is reflected in genomic diversity of Mucoromycotina.</title>
        <authorList>
            <person name="Muszewska A."/>
            <person name="Okrasinska A."/>
            <person name="Steczkiewicz K."/>
            <person name="Drgas O."/>
            <person name="Orlowska M."/>
            <person name="Perlinska-Lenart U."/>
            <person name="Aleksandrzak-Piekarczyk T."/>
            <person name="Szatraj K."/>
            <person name="Zielenkiewicz U."/>
            <person name="Pilsyk S."/>
            <person name="Malc E."/>
            <person name="Mieczkowski P."/>
            <person name="Kruszewska J.S."/>
            <person name="Biernat P."/>
            <person name="Pawlowska J."/>
        </authorList>
    </citation>
    <scope>NUCLEOTIDE SEQUENCE</scope>
    <source>
        <strain evidence="3">WA0000017839</strain>
    </source>
</reference>
<accession>A0A8H7QJP8</accession>
<proteinExistence type="predicted"/>
<dbReference type="Gene3D" id="4.10.60.10">
    <property type="entry name" value="Zinc finger, CCHC-type"/>
    <property type="match status" value="1"/>
</dbReference>
<sequence length="421" mass="46723">MAEILHNPWASIASRGNSKKVVRSLSVPNSVDPQFKLQSKVIYQNEYHDGIIRMQEATAIVKQALTPDFALFSIPVSLIQHRTEAYKFIETQCGPVQGFRPISNYGSSSNGDLLVEVKFIDESSLDKAICTDVKIKNTIIKGTYAVDSEMCKLAHVKITLLYIRDKEEFLEKLMSSLLVYGHVLQVKEYTCGGYFEGELSVILNTAAGYSDEDSVVFTNEPLSNNLYLYEWDCFASASFKGAPIICHWCHHAGHIRSKCPELAKTKCFSCQGHGHTAKFCKKKTFQPVHVNTPNEESNMKMPTIVKQSISDSDTDLSDAYQPSTVAESGSSSSKYATTVETVCMEIEEDERTSLVTPPTSHLADKMVDGGRKMIGQKRSILGKPKAFSQTSKDPAPKLVVQTQATLKGHKIFTKTKVVKPK</sequence>
<organism evidence="3 4">
    <name type="scientific">Mucor saturninus</name>
    <dbReference type="NCBI Taxonomy" id="64648"/>
    <lineage>
        <taxon>Eukaryota</taxon>
        <taxon>Fungi</taxon>
        <taxon>Fungi incertae sedis</taxon>
        <taxon>Mucoromycota</taxon>
        <taxon>Mucoromycotina</taxon>
        <taxon>Mucoromycetes</taxon>
        <taxon>Mucorales</taxon>
        <taxon>Mucorineae</taxon>
        <taxon>Mucoraceae</taxon>
        <taxon>Mucor</taxon>
    </lineage>
</organism>
<evidence type="ECO:0000256" key="1">
    <source>
        <dbReference type="SAM" id="MobiDB-lite"/>
    </source>
</evidence>
<dbReference type="GO" id="GO:0008270">
    <property type="term" value="F:zinc ion binding"/>
    <property type="evidence" value="ECO:0007669"/>
    <property type="project" value="InterPro"/>
</dbReference>
<dbReference type="AlphaFoldDB" id="A0A8H7QJP8"/>